<accession>A0A1X7T6C0</accession>
<organism evidence="1">
    <name type="scientific">Amphimedon queenslandica</name>
    <name type="common">Sponge</name>
    <dbReference type="NCBI Taxonomy" id="400682"/>
    <lineage>
        <taxon>Eukaryota</taxon>
        <taxon>Metazoa</taxon>
        <taxon>Porifera</taxon>
        <taxon>Demospongiae</taxon>
        <taxon>Heteroscleromorpha</taxon>
        <taxon>Haplosclerida</taxon>
        <taxon>Niphatidae</taxon>
        <taxon>Amphimedon</taxon>
    </lineage>
</organism>
<evidence type="ECO:0000313" key="1">
    <source>
        <dbReference type="EnsemblMetazoa" id="Aqu2.1.10070_001"/>
    </source>
</evidence>
<sequence>MKVTPPWRRRNEIFFLIARFLEESSCRRAAKVGQRRASLFCLFLKRRDTPLHVVTHSCSFSILLQVLIEELEEKELLFKCKKWSGEETKLTFEEIKRAARIIGAYLI</sequence>
<proteinExistence type="predicted"/>
<dbReference type="AlphaFoldDB" id="A0A1X7T6C0"/>
<reference evidence="1" key="1">
    <citation type="submission" date="2017-05" db="UniProtKB">
        <authorList>
            <consortium name="EnsemblMetazoa"/>
        </authorList>
    </citation>
    <scope>IDENTIFICATION</scope>
</reference>
<dbReference type="InParanoid" id="A0A1X7T6C0"/>
<name>A0A1X7T6C0_AMPQE</name>
<protein>
    <submittedName>
        <fullName evidence="1">Uncharacterized protein</fullName>
    </submittedName>
</protein>
<dbReference type="EnsemblMetazoa" id="Aqu2.1.10070_001">
    <property type="protein sequence ID" value="Aqu2.1.10070_001"/>
    <property type="gene ID" value="Aqu2.1.10070"/>
</dbReference>